<dbReference type="PANTHER" id="PTHR13847">
    <property type="entry name" value="SARCOSINE DEHYDROGENASE-RELATED"/>
    <property type="match status" value="1"/>
</dbReference>
<name>A0ABY1IND2_9HYPH</name>
<comment type="caution">
    <text evidence="4">The sequence shown here is derived from an EMBL/GenBank/DDBJ whole genome shotgun (WGS) entry which is preliminary data.</text>
</comment>
<dbReference type="PANTHER" id="PTHR13847:SF280">
    <property type="entry name" value="D-AMINO ACID DEHYDROGENASE"/>
    <property type="match status" value="1"/>
</dbReference>
<sequence>MPSPADVRSSPNRSDQYDVIIVGGGIVGTAIGYLLATRGLHVAVLEKGFVAGEQSSQNNGWVRQQGRDLRELPLAVESLRLWRGLSKALGRDVGYRQCGSLYLLDTDEDHAHYAGWIEAAKGFDLDTRLLQSDAVAALAPSLGRRWKHGLYTASDGKAEPEIAAPALAEGIQDLGGHIVQKCCVHAIDVQAGRVHGVQTESGIIRAGAVVVAGGVWSSRLLRGAGIRLPQLKVRISAMRLSGVDGPSPCVWAPGISMRKRLDGGYTVTQGSKIIADLGLDSFRYARDFLPAVRAGWNDLHVRLNGRFVEDFRQSRALVTPGPMGQDMRELKAAPDHAILDRLHRDVVREMPVFAKADILERWAGYIDATPDGVPVIDRVDQVAGLFVATGFSGHGFGLSMGAASLLSRMVIGDDPPVDPAPYRLSRFGVGERHEVGRI</sequence>
<keyword evidence="5" id="KW-1185">Reference proteome</keyword>
<feature type="domain" description="FAD dependent oxidoreductase" evidence="3">
    <location>
        <begin position="18"/>
        <end position="408"/>
    </location>
</feature>
<protein>
    <submittedName>
        <fullName evidence="4">Glycine/D-amino acid oxidase</fullName>
    </submittedName>
</protein>
<dbReference type="EMBL" id="FQZC01000003">
    <property type="protein sequence ID" value="SHJ57076.1"/>
    <property type="molecule type" value="Genomic_DNA"/>
</dbReference>
<organism evidence="4 5">
    <name type="scientific">Aureimonas altamirensis DSM 21988</name>
    <dbReference type="NCBI Taxonomy" id="1121026"/>
    <lineage>
        <taxon>Bacteria</taxon>
        <taxon>Pseudomonadati</taxon>
        <taxon>Pseudomonadota</taxon>
        <taxon>Alphaproteobacteria</taxon>
        <taxon>Hyphomicrobiales</taxon>
        <taxon>Aurantimonadaceae</taxon>
        <taxon>Aureimonas</taxon>
    </lineage>
</organism>
<dbReference type="Pfam" id="PF01266">
    <property type="entry name" value="DAO"/>
    <property type="match status" value="1"/>
</dbReference>
<dbReference type="RefSeq" id="WP_060606317.1">
    <property type="nucleotide sequence ID" value="NZ_FQZC01000003.1"/>
</dbReference>
<dbReference type="Gene3D" id="3.30.9.10">
    <property type="entry name" value="D-Amino Acid Oxidase, subunit A, domain 2"/>
    <property type="match status" value="2"/>
</dbReference>
<evidence type="ECO:0000259" key="3">
    <source>
        <dbReference type="Pfam" id="PF01266"/>
    </source>
</evidence>
<comment type="similarity">
    <text evidence="1">Belongs to the DadA oxidoreductase family.</text>
</comment>
<gene>
    <name evidence="4" type="ORF">SAMN02745911_2901</name>
</gene>
<evidence type="ECO:0000256" key="1">
    <source>
        <dbReference type="ARBA" id="ARBA00009410"/>
    </source>
</evidence>
<dbReference type="SUPFAM" id="SSF51905">
    <property type="entry name" value="FAD/NAD(P)-binding domain"/>
    <property type="match status" value="1"/>
</dbReference>
<accession>A0ABY1IND2</accession>
<reference evidence="4 5" key="1">
    <citation type="submission" date="2016-11" db="EMBL/GenBank/DDBJ databases">
        <authorList>
            <person name="Varghese N."/>
            <person name="Submissions S."/>
        </authorList>
    </citation>
    <scope>NUCLEOTIDE SEQUENCE [LARGE SCALE GENOMIC DNA]</scope>
    <source>
        <strain evidence="4 5">DSM 21988</strain>
    </source>
</reference>
<evidence type="ECO:0000256" key="2">
    <source>
        <dbReference type="ARBA" id="ARBA00023002"/>
    </source>
</evidence>
<dbReference type="Proteomes" id="UP000184290">
    <property type="component" value="Unassembled WGS sequence"/>
</dbReference>
<dbReference type="InterPro" id="IPR006076">
    <property type="entry name" value="FAD-dep_OxRdtase"/>
</dbReference>
<keyword evidence="2" id="KW-0560">Oxidoreductase</keyword>
<dbReference type="Gene3D" id="3.50.50.60">
    <property type="entry name" value="FAD/NAD(P)-binding domain"/>
    <property type="match status" value="2"/>
</dbReference>
<proteinExistence type="inferred from homology"/>
<evidence type="ECO:0000313" key="4">
    <source>
        <dbReference type="EMBL" id="SHJ57076.1"/>
    </source>
</evidence>
<dbReference type="InterPro" id="IPR036188">
    <property type="entry name" value="FAD/NAD-bd_sf"/>
</dbReference>
<evidence type="ECO:0000313" key="5">
    <source>
        <dbReference type="Proteomes" id="UP000184290"/>
    </source>
</evidence>